<comment type="caution">
    <text evidence="3">The sequence shown here is derived from an EMBL/GenBank/DDBJ whole genome shotgun (WGS) entry which is preliminary data.</text>
</comment>
<dbReference type="PANTHER" id="PTHR42680">
    <property type="entry name" value="DCTP DEAMINASE"/>
    <property type="match status" value="1"/>
</dbReference>
<dbReference type="Gene3D" id="2.70.40.10">
    <property type="match status" value="1"/>
</dbReference>
<reference evidence="3" key="2">
    <citation type="submission" date="2023-06" db="EMBL/GenBank/DDBJ databases">
        <authorList>
            <consortium name="Lawrence Berkeley National Laboratory"/>
            <person name="Haridas S."/>
            <person name="Hensen N."/>
            <person name="Bonometti L."/>
            <person name="Westerberg I."/>
            <person name="Brannstrom I.O."/>
            <person name="Guillou S."/>
            <person name="Cros-Aarteil S."/>
            <person name="Calhoun S."/>
            <person name="Kuo A."/>
            <person name="Mondo S."/>
            <person name="Pangilinan J."/>
            <person name="Riley R."/>
            <person name="Labutti K."/>
            <person name="Andreopoulos B."/>
            <person name="Lipzen A."/>
            <person name="Chen C."/>
            <person name="Yanf M."/>
            <person name="Daum C."/>
            <person name="Ng V."/>
            <person name="Clum A."/>
            <person name="Steindorff A."/>
            <person name="Ohm R."/>
            <person name="Martin F."/>
            <person name="Silar P."/>
            <person name="Natvig D."/>
            <person name="Lalanne C."/>
            <person name="Gautier V."/>
            <person name="Ament-Velasquez S.L."/>
            <person name="Kruys A."/>
            <person name="Hutchinson M.I."/>
            <person name="Powell A.J."/>
            <person name="Barry K."/>
            <person name="Miller A.N."/>
            <person name="Grigoriev I.V."/>
            <person name="Debuchy R."/>
            <person name="Gladieux P."/>
            <person name="Thoren M.H."/>
            <person name="Johannesson H."/>
        </authorList>
    </citation>
    <scope>NUCLEOTIDE SEQUENCE</scope>
    <source>
        <strain evidence="3">CBS 955.72</strain>
    </source>
</reference>
<protein>
    <submittedName>
        <fullName evidence="3">dUTPase-like protein</fullName>
    </submittedName>
</protein>
<keyword evidence="4" id="KW-1185">Reference proteome</keyword>
<proteinExistence type="predicted"/>
<sequence length="178" mass="19237">MLLSGASIVERGIIRNLLQAARQVQPCGVDLSLRRVLRFSPSSMPKLDFDNARRERPGTVEIPFAGAESVVLEPGAYVVEFNEMVEMPRDCMGQIFARSSLWRSGAFLTAGVVDAGYGGVLGALLDVRHSAGLELFRNAKLGQIVLHQMEGEVEGYNGVYQGLGNMDGPTADAVSPER</sequence>
<name>A0AAJ0HFA7_9PEZI</name>
<dbReference type="PANTHER" id="PTHR42680:SF3">
    <property type="entry name" value="DCTP DEAMINASE"/>
    <property type="match status" value="1"/>
</dbReference>
<organism evidence="3 4">
    <name type="scientific">Lasiosphaeria hispida</name>
    <dbReference type="NCBI Taxonomy" id="260671"/>
    <lineage>
        <taxon>Eukaryota</taxon>
        <taxon>Fungi</taxon>
        <taxon>Dikarya</taxon>
        <taxon>Ascomycota</taxon>
        <taxon>Pezizomycotina</taxon>
        <taxon>Sordariomycetes</taxon>
        <taxon>Sordariomycetidae</taxon>
        <taxon>Sordariales</taxon>
        <taxon>Lasiosphaeriaceae</taxon>
        <taxon>Lasiosphaeria</taxon>
    </lineage>
</organism>
<accession>A0AAJ0HFA7</accession>
<dbReference type="EMBL" id="JAUIQD010000005">
    <property type="protein sequence ID" value="KAK3349505.1"/>
    <property type="molecule type" value="Genomic_DNA"/>
</dbReference>
<evidence type="ECO:0000256" key="2">
    <source>
        <dbReference type="ARBA" id="ARBA00023080"/>
    </source>
</evidence>
<dbReference type="InterPro" id="IPR033704">
    <property type="entry name" value="dUTPase_trimeric"/>
</dbReference>
<dbReference type="Proteomes" id="UP001275084">
    <property type="component" value="Unassembled WGS sequence"/>
</dbReference>
<dbReference type="CDD" id="cd07557">
    <property type="entry name" value="trimeric_dUTPase"/>
    <property type="match status" value="1"/>
</dbReference>
<dbReference type="GO" id="GO:0006229">
    <property type="term" value="P:dUTP biosynthetic process"/>
    <property type="evidence" value="ECO:0007669"/>
    <property type="project" value="InterPro"/>
</dbReference>
<dbReference type="SUPFAM" id="SSF51283">
    <property type="entry name" value="dUTPase-like"/>
    <property type="match status" value="1"/>
</dbReference>
<keyword evidence="1" id="KW-0378">Hydrolase</keyword>
<reference evidence="3" key="1">
    <citation type="journal article" date="2023" name="Mol. Phylogenet. Evol.">
        <title>Genome-scale phylogeny and comparative genomics of the fungal order Sordariales.</title>
        <authorList>
            <person name="Hensen N."/>
            <person name="Bonometti L."/>
            <person name="Westerberg I."/>
            <person name="Brannstrom I.O."/>
            <person name="Guillou S."/>
            <person name="Cros-Aarteil S."/>
            <person name="Calhoun S."/>
            <person name="Haridas S."/>
            <person name="Kuo A."/>
            <person name="Mondo S."/>
            <person name="Pangilinan J."/>
            <person name="Riley R."/>
            <person name="LaButti K."/>
            <person name="Andreopoulos B."/>
            <person name="Lipzen A."/>
            <person name="Chen C."/>
            <person name="Yan M."/>
            <person name="Daum C."/>
            <person name="Ng V."/>
            <person name="Clum A."/>
            <person name="Steindorff A."/>
            <person name="Ohm R.A."/>
            <person name="Martin F."/>
            <person name="Silar P."/>
            <person name="Natvig D.O."/>
            <person name="Lalanne C."/>
            <person name="Gautier V."/>
            <person name="Ament-Velasquez S.L."/>
            <person name="Kruys A."/>
            <person name="Hutchinson M.I."/>
            <person name="Powell A.J."/>
            <person name="Barry K."/>
            <person name="Miller A.N."/>
            <person name="Grigoriev I.V."/>
            <person name="Debuchy R."/>
            <person name="Gladieux P."/>
            <person name="Hiltunen Thoren M."/>
            <person name="Johannesson H."/>
        </authorList>
    </citation>
    <scope>NUCLEOTIDE SEQUENCE</scope>
    <source>
        <strain evidence="3">CBS 955.72</strain>
    </source>
</reference>
<gene>
    <name evidence="3" type="ORF">B0T25DRAFT_610283</name>
</gene>
<dbReference type="AlphaFoldDB" id="A0AAJ0HFA7"/>
<dbReference type="GO" id="GO:0008829">
    <property type="term" value="F:dCTP deaminase activity"/>
    <property type="evidence" value="ECO:0007669"/>
    <property type="project" value="InterPro"/>
</dbReference>
<evidence type="ECO:0000313" key="4">
    <source>
        <dbReference type="Proteomes" id="UP001275084"/>
    </source>
</evidence>
<dbReference type="Pfam" id="PF22769">
    <property type="entry name" value="DCD"/>
    <property type="match status" value="1"/>
</dbReference>
<dbReference type="InterPro" id="IPR036157">
    <property type="entry name" value="dUTPase-like_sf"/>
</dbReference>
<evidence type="ECO:0000256" key="1">
    <source>
        <dbReference type="ARBA" id="ARBA00022801"/>
    </source>
</evidence>
<dbReference type="InterPro" id="IPR011962">
    <property type="entry name" value="dCTP_deaminase"/>
</dbReference>
<keyword evidence="2" id="KW-0546">Nucleotide metabolism</keyword>
<evidence type="ECO:0000313" key="3">
    <source>
        <dbReference type="EMBL" id="KAK3349505.1"/>
    </source>
</evidence>